<protein>
    <submittedName>
        <fullName evidence="5">Tetratricopeptide repeat protein</fullName>
    </submittedName>
</protein>
<dbReference type="Pfam" id="PF07719">
    <property type="entry name" value="TPR_2"/>
    <property type="match status" value="1"/>
</dbReference>
<dbReference type="RefSeq" id="WP_151151953.1">
    <property type="nucleotide sequence ID" value="NZ_WAIE01000009.1"/>
</dbReference>
<dbReference type="PROSITE" id="PS50005">
    <property type="entry name" value="TPR"/>
    <property type="match status" value="2"/>
</dbReference>
<sequence length="270" mass="30858">MTSENVEKDGSVNLEQEQDSFAVPETVNRTLISGLFSSQQVDKVGTGTTTRKTVSKTYWFCQEREDGIVEVQPLNVNNIPSGPKNEIPREDLIAKFNPEPEYYQKEVFPKIKELNSSLKRAEEQRKQGAHYSAEFEFQQALSVDEENVRANFGLGLTYMERGEANKANDMFKRLVGLEAAFTPEHKHLFNEFGINLRKSNLFDQAIEYYGKAIDTAEKPDENLHYNMARAYFGKGEKDQCVKQLQEALTLNPNFEEANKFLEYLNDAEAT</sequence>
<dbReference type="PANTHER" id="PTHR44998:SF1">
    <property type="entry name" value="UDP-N-ACETYLGLUCOSAMINE--PEPTIDE N-ACETYLGLUCOSAMINYLTRANSFERASE 110 KDA SUBUNIT"/>
    <property type="match status" value="1"/>
</dbReference>
<dbReference type="InterPro" id="IPR013105">
    <property type="entry name" value="TPR_2"/>
</dbReference>
<dbReference type="SUPFAM" id="SSF48452">
    <property type="entry name" value="TPR-like"/>
    <property type="match status" value="1"/>
</dbReference>
<gene>
    <name evidence="5" type="ORF">F8A88_14770</name>
</gene>
<reference evidence="5 6" key="1">
    <citation type="journal article" date="2017" name="Int. J. Syst. Evol. Microbiol.">
        <title>Desulfovibrio senegalensis sp. nov., a mesophilic sulfate reducer isolated from marine sediment.</title>
        <authorList>
            <person name="Thioye A."/>
            <person name="Gam Z.B.A."/>
            <person name="Mbengue M."/>
            <person name="Cayol J.L."/>
            <person name="Joseph-Bartoli M."/>
            <person name="Toure-Kane C."/>
            <person name="Labat M."/>
        </authorList>
    </citation>
    <scope>NUCLEOTIDE SEQUENCE [LARGE SCALE GENOMIC DNA]</scope>
    <source>
        <strain evidence="5 6">DSM 101509</strain>
    </source>
</reference>
<dbReference type="OrthoDB" id="5469953at2"/>
<evidence type="ECO:0000313" key="5">
    <source>
        <dbReference type="EMBL" id="KAB1438983.1"/>
    </source>
</evidence>
<dbReference type="Proteomes" id="UP000438699">
    <property type="component" value="Unassembled WGS sequence"/>
</dbReference>
<evidence type="ECO:0000256" key="1">
    <source>
        <dbReference type="ARBA" id="ARBA00022737"/>
    </source>
</evidence>
<keyword evidence="6" id="KW-1185">Reference proteome</keyword>
<dbReference type="InterPro" id="IPR011990">
    <property type="entry name" value="TPR-like_helical_dom_sf"/>
</dbReference>
<evidence type="ECO:0000256" key="3">
    <source>
        <dbReference type="PROSITE-ProRule" id="PRU00339"/>
    </source>
</evidence>
<evidence type="ECO:0000256" key="2">
    <source>
        <dbReference type="ARBA" id="ARBA00022803"/>
    </source>
</evidence>
<keyword evidence="1" id="KW-0677">Repeat</keyword>
<organism evidence="5 6">
    <name type="scientific">Pseudodesulfovibrio senegalensis</name>
    <dbReference type="NCBI Taxonomy" id="1721087"/>
    <lineage>
        <taxon>Bacteria</taxon>
        <taxon>Pseudomonadati</taxon>
        <taxon>Thermodesulfobacteriota</taxon>
        <taxon>Desulfovibrionia</taxon>
        <taxon>Desulfovibrionales</taxon>
        <taxon>Desulfovibrionaceae</taxon>
    </lineage>
</organism>
<dbReference type="InterPro" id="IPR019734">
    <property type="entry name" value="TPR_rpt"/>
</dbReference>
<comment type="caution">
    <text evidence="5">The sequence shown here is derived from an EMBL/GenBank/DDBJ whole genome shotgun (WGS) entry which is preliminary data.</text>
</comment>
<dbReference type="PANTHER" id="PTHR44998">
    <property type="match status" value="1"/>
</dbReference>
<name>A0A6N6MXG1_9BACT</name>
<dbReference type="SMART" id="SM00028">
    <property type="entry name" value="TPR"/>
    <property type="match status" value="4"/>
</dbReference>
<feature type="repeat" description="TPR" evidence="3">
    <location>
        <begin position="148"/>
        <end position="181"/>
    </location>
</feature>
<proteinExistence type="predicted"/>
<feature type="region of interest" description="Disordered" evidence="4">
    <location>
        <begin position="1"/>
        <end position="20"/>
    </location>
</feature>
<accession>A0A6N6MXG1</accession>
<dbReference type="AlphaFoldDB" id="A0A6N6MXG1"/>
<evidence type="ECO:0000256" key="4">
    <source>
        <dbReference type="SAM" id="MobiDB-lite"/>
    </source>
</evidence>
<keyword evidence="2 3" id="KW-0802">TPR repeat</keyword>
<dbReference type="EMBL" id="WAIE01000009">
    <property type="protein sequence ID" value="KAB1438983.1"/>
    <property type="molecule type" value="Genomic_DNA"/>
</dbReference>
<dbReference type="Gene3D" id="1.25.40.10">
    <property type="entry name" value="Tetratricopeptide repeat domain"/>
    <property type="match status" value="2"/>
</dbReference>
<feature type="compositionally biased region" description="Basic and acidic residues" evidence="4">
    <location>
        <begin position="1"/>
        <end position="10"/>
    </location>
</feature>
<evidence type="ECO:0000313" key="6">
    <source>
        <dbReference type="Proteomes" id="UP000438699"/>
    </source>
</evidence>
<feature type="repeat" description="TPR" evidence="3">
    <location>
        <begin position="221"/>
        <end position="254"/>
    </location>
</feature>